<sequence length="257" mass="28570">MQFGLPSGSGSRSLSRSGSSSSGSVDKHRKSSSHSQHSSHSTTASSSSIKDIQVGIFAQFPESLNVALPLTSIPITIKFPQVSNLEPDYVHHGKSTKLGLFEVKIVIIRLTQNLYIRCKGHSYKCTKDSNLVYHQRHSSAKRFQFDIKDFTYSEVENCYIMNVTLADLIKNHKPLVEILKKPVMGSIDLPGYFRNTNTLIITMVVGSSQLYGCKSLSYMFSSAIPLTCSLYTTATQQQYLQLQQYHGPHPPLLPPPN</sequence>
<evidence type="ECO:0000313" key="1">
    <source>
        <dbReference type="EMBL" id="GMF03848.1"/>
    </source>
</evidence>
<protein>
    <submittedName>
        <fullName evidence="1">Unnamed protein product</fullName>
    </submittedName>
</protein>
<name>A0ACB5U8I4_AMBMO</name>
<dbReference type="EMBL" id="BSXS01013317">
    <property type="protein sequence ID" value="GMF03848.1"/>
    <property type="molecule type" value="Genomic_DNA"/>
</dbReference>
<gene>
    <name evidence="1" type="ORF">Amon02_001193600</name>
</gene>
<keyword evidence="2" id="KW-1185">Reference proteome</keyword>
<dbReference type="Proteomes" id="UP001165064">
    <property type="component" value="Unassembled WGS sequence"/>
</dbReference>
<accession>A0ACB5U8I4</accession>
<evidence type="ECO:0000313" key="2">
    <source>
        <dbReference type="Proteomes" id="UP001165064"/>
    </source>
</evidence>
<reference evidence="1" key="1">
    <citation type="submission" date="2023-04" db="EMBL/GenBank/DDBJ databases">
        <title>Ambrosiozyma monospora NBRC 10751.</title>
        <authorList>
            <person name="Ichikawa N."/>
            <person name="Sato H."/>
            <person name="Tonouchi N."/>
        </authorList>
    </citation>
    <scope>NUCLEOTIDE SEQUENCE</scope>
    <source>
        <strain evidence="1">NBRC 10751</strain>
    </source>
</reference>
<proteinExistence type="predicted"/>
<organism evidence="1 2">
    <name type="scientific">Ambrosiozyma monospora</name>
    <name type="common">Yeast</name>
    <name type="synonym">Endomycopsis monosporus</name>
    <dbReference type="NCBI Taxonomy" id="43982"/>
    <lineage>
        <taxon>Eukaryota</taxon>
        <taxon>Fungi</taxon>
        <taxon>Dikarya</taxon>
        <taxon>Ascomycota</taxon>
        <taxon>Saccharomycotina</taxon>
        <taxon>Pichiomycetes</taxon>
        <taxon>Pichiales</taxon>
        <taxon>Pichiaceae</taxon>
        <taxon>Ambrosiozyma</taxon>
    </lineage>
</organism>
<comment type="caution">
    <text evidence="1">The sequence shown here is derived from an EMBL/GenBank/DDBJ whole genome shotgun (WGS) entry which is preliminary data.</text>
</comment>